<evidence type="ECO:0000313" key="3">
    <source>
        <dbReference type="EMBL" id="CUH70392.1"/>
    </source>
</evidence>
<reference evidence="2 4" key="1">
    <citation type="submission" date="2015-09" db="EMBL/GenBank/DDBJ databases">
        <authorList>
            <person name="Rodrigo-Torres L."/>
            <person name="Arahal D.R."/>
        </authorList>
    </citation>
    <scope>NUCLEOTIDE SEQUENCE [LARGE SCALE GENOMIC DNA]</scope>
    <source>
        <strain evidence="2 4">CECT 5118</strain>
    </source>
</reference>
<dbReference type="RefSeq" id="WP_058241740.1">
    <property type="nucleotide sequence ID" value="NZ_CYSB01000004.1"/>
</dbReference>
<reference evidence="3 5" key="2">
    <citation type="submission" date="2015-09" db="EMBL/GenBank/DDBJ databases">
        <authorList>
            <consortium name="Swine Surveillance"/>
        </authorList>
    </citation>
    <scope>NUCLEOTIDE SEQUENCE [LARGE SCALE GENOMIC DNA]</scope>
    <source>
        <strain evidence="3 5">5120</strain>
    </source>
</reference>
<feature type="transmembrane region" description="Helical" evidence="1">
    <location>
        <begin position="95"/>
        <end position="113"/>
    </location>
</feature>
<dbReference type="OrthoDB" id="7865446at2"/>
<organism evidence="3 5">
    <name type="scientific">Thalassovita autumnalis</name>
    <dbReference type="NCBI Taxonomy" id="2072972"/>
    <lineage>
        <taxon>Bacteria</taxon>
        <taxon>Pseudomonadati</taxon>
        <taxon>Pseudomonadota</taxon>
        <taxon>Alphaproteobacteria</taxon>
        <taxon>Rhodobacterales</taxon>
        <taxon>Roseobacteraceae</taxon>
        <taxon>Thalassovita</taxon>
    </lineage>
</organism>
<evidence type="ECO:0008006" key="6">
    <source>
        <dbReference type="Google" id="ProtNLM"/>
    </source>
</evidence>
<keyword evidence="4" id="KW-1185">Reference proteome</keyword>
<keyword evidence="1" id="KW-1133">Transmembrane helix</keyword>
<dbReference type="EMBL" id="CYSB01000004">
    <property type="protein sequence ID" value="CUH62694.1"/>
    <property type="molecule type" value="Genomic_DNA"/>
</dbReference>
<sequence>MRNAALVLGIIAGLIGMVVGFFSFGYTEFMAWLGEADVLEEQLENPGLIRAMSFFAPLLALTGGAMAKARALWGGGLMLVSAAGMYHAFGFNVFTMFPIGFAGMGGLLAIAAGKPDAPKAHF</sequence>
<dbReference type="Proteomes" id="UP000051887">
    <property type="component" value="Unassembled WGS sequence"/>
</dbReference>
<keyword evidence="1" id="KW-0812">Transmembrane</keyword>
<dbReference type="AlphaFoldDB" id="A0A0P1FK97"/>
<name>A0A0P1FK97_9RHOB</name>
<accession>A0A0P1FK97</accession>
<evidence type="ECO:0000313" key="4">
    <source>
        <dbReference type="Proteomes" id="UP000051086"/>
    </source>
</evidence>
<keyword evidence="1" id="KW-0472">Membrane</keyword>
<dbReference type="EMBL" id="CYSC01000003">
    <property type="protein sequence ID" value="CUH70392.1"/>
    <property type="molecule type" value="Genomic_DNA"/>
</dbReference>
<evidence type="ECO:0000313" key="2">
    <source>
        <dbReference type="EMBL" id="CUH62694.1"/>
    </source>
</evidence>
<proteinExistence type="predicted"/>
<evidence type="ECO:0000256" key="1">
    <source>
        <dbReference type="SAM" id="Phobius"/>
    </source>
</evidence>
<feature type="transmembrane region" description="Helical" evidence="1">
    <location>
        <begin position="7"/>
        <end position="27"/>
    </location>
</feature>
<dbReference type="Proteomes" id="UP000051086">
    <property type="component" value="Unassembled WGS sequence"/>
</dbReference>
<protein>
    <recommendedName>
        <fullName evidence="6">DoxX family protein</fullName>
    </recommendedName>
</protein>
<feature type="transmembrane region" description="Helical" evidence="1">
    <location>
        <begin position="47"/>
        <end position="64"/>
    </location>
</feature>
<gene>
    <name evidence="2" type="ORF">TL5118_00136</name>
    <name evidence="3" type="ORF">TL5120_00168</name>
</gene>
<evidence type="ECO:0000313" key="5">
    <source>
        <dbReference type="Proteomes" id="UP000051887"/>
    </source>
</evidence>